<evidence type="ECO:0000256" key="7">
    <source>
        <dbReference type="SAM" id="MobiDB-lite"/>
    </source>
</evidence>
<feature type="compositionally biased region" description="Basic and acidic residues" evidence="7">
    <location>
        <begin position="605"/>
        <end position="618"/>
    </location>
</feature>
<dbReference type="Pfam" id="PF13515">
    <property type="entry name" value="FUSC_2"/>
    <property type="match status" value="1"/>
</dbReference>
<proteinExistence type="inferred from homology"/>
<dbReference type="EMBL" id="AP010968">
    <property type="protein sequence ID" value="BAJ32740.1"/>
    <property type="molecule type" value="Genomic_DNA"/>
</dbReference>
<evidence type="ECO:0000256" key="8">
    <source>
        <dbReference type="SAM" id="Phobius"/>
    </source>
</evidence>
<dbReference type="PANTHER" id="PTHR30509">
    <property type="entry name" value="P-HYDROXYBENZOIC ACID EFFLUX PUMP SUBUNIT-RELATED"/>
    <property type="match status" value="1"/>
</dbReference>
<dbReference type="PANTHER" id="PTHR30509:SF9">
    <property type="entry name" value="MULTIDRUG RESISTANCE PROTEIN MDTO"/>
    <property type="match status" value="1"/>
</dbReference>
<feature type="transmembrane region" description="Helical" evidence="8">
    <location>
        <begin position="360"/>
        <end position="380"/>
    </location>
</feature>
<feature type="region of interest" description="Disordered" evidence="7">
    <location>
        <begin position="605"/>
        <end position="641"/>
    </location>
</feature>
<reference evidence="10 11" key="1">
    <citation type="journal article" date="2010" name="DNA Res.">
        <title>Genome sequence of Kitasatospora setae NBRC 14216T: an evolutionary snapshot of the family Streptomycetaceae.</title>
        <authorList>
            <person name="Ichikawa N."/>
            <person name="Oguchi A."/>
            <person name="Ikeda H."/>
            <person name="Ishikawa J."/>
            <person name="Kitani S."/>
            <person name="Watanabe Y."/>
            <person name="Nakamura S."/>
            <person name="Katano Y."/>
            <person name="Kishi E."/>
            <person name="Sasagawa M."/>
            <person name="Ankai A."/>
            <person name="Fukui S."/>
            <person name="Hashimoto Y."/>
            <person name="Kamata S."/>
            <person name="Otoguro M."/>
            <person name="Tanikawa S."/>
            <person name="Nihira T."/>
            <person name="Horinouchi S."/>
            <person name="Ohnishi Y."/>
            <person name="Hayakawa M."/>
            <person name="Kuzuyama T."/>
            <person name="Arisawa A."/>
            <person name="Nomoto F."/>
            <person name="Miura H."/>
            <person name="Takahashi Y."/>
            <person name="Fujita N."/>
        </authorList>
    </citation>
    <scope>NUCLEOTIDE SEQUENCE [LARGE SCALE GENOMIC DNA]</scope>
    <source>
        <strain evidence="11">ATCC 33774 / DSM 43861 / JCM 3304 / KCC A-0304 / NBRC 14216 / KM-6054</strain>
    </source>
</reference>
<keyword evidence="2" id="KW-1003">Cell membrane</keyword>
<dbReference type="AlphaFoldDB" id="E4NKD2"/>
<feature type="transmembrane region" description="Helical" evidence="8">
    <location>
        <begin position="114"/>
        <end position="141"/>
    </location>
</feature>
<evidence type="ECO:0000256" key="4">
    <source>
        <dbReference type="ARBA" id="ARBA00022989"/>
    </source>
</evidence>
<feature type="transmembrane region" description="Helical" evidence="8">
    <location>
        <begin position="423"/>
        <end position="445"/>
    </location>
</feature>
<accession>E4NKD2</accession>
<evidence type="ECO:0000256" key="1">
    <source>
        <dbReference type="ARBA" id="ARBA00004651"/>
    </source>
</evidence>
<dbReference type="GO" id="GO:0005886">
    <property type="term" value="C:plasma membrane"/>
    <property type="evidence" value="ECO:0007669"/>
    <property type="project" value="UniProtKB-SubCell"/>
</dbReference>
<feature type="domain" description="Integral membrane bound transporter" evidence="9">
    <location>
        <begin position="372"/>
        <end position="495"/>
    </location>
</feature>
<dbReference type="PATRIC" id="fig|452652.3.peg.7010"/>
<evidence type="ECO:0000256" key="2">
    <source>
        <dbReference type="ARBA" id="ARBA00022475"/>
    </source>
</evidence>
<evidence type="ECO:0000256" key="3">
    <source>
        <dbReference type="ARBA" id="ARBA00022692"/>
    </source>
</evidence>
<evidence type="ECO:0000259" key="9">
    <source>
        <dbReference type="Pfam" id="PF13515"/>
    </source>
</evidence>
<name>E4NKD2_KITSK</name>
<comment type="similarity">
    <text evidence="6">Belongs to the YccS/YhfK family.</text>
</comment>
<protein>
    <recommendedName>
        <fullName evidence="9">Integral membrane bound transporter domain-containing protein</fullName>
    </recommendedName>
</protein>
<keyword evidence="4 8" id="KW-1133">Transmembrane helix</keyword>
<feature type="transmembrane region" description="Helical" evidence="8">
    <location>
        <begin position="161"/>
        <end position="181"/>
    </location>
</feature>
<feature type="compositionally biased region" description="Low complexity" evidence="7">
    <location>
        <begin position="279"/>
        <end position="302"/>
    </location>
</feature>
<feature type="compositionally biased region" description="Low complexity" evidence="7">
    <location>
        <begin position="625"/>
        <end position="641"/>
    </location>
</feature>
<feature type="transmembrane region" description="Helical" evidence="8">
    <location>
        <begin position="478"/>
        <end position="501"/>
    </location>
</feature>
<dbReference type="HOGENOM" id="CLU_033242_0_0_11"/>
<evidence type="ECO:0000313" key="10">
    <source>
        <dbReference type="EMBL" id="BAJ32740.1"/>
    </source>
</evidence>
<sequence>MCGMSTLRHGRHHAFRSDSLLPWVRQTCAPRRRPAVSSAAWRSLCAVSAPVGLGLLAGRPAEGVMVALGALSAVLTDVAAAYRHRAITMLLPQLLGVAGAFATLSAEGTAFAPYLLPALGVLAGTLACLSLEGSLGAMILLMDAQVALDLPLPGPLWRPPALLLLGGLSVVALALAGRPFFRGRAERALLAHCLAGCAAVLEPDAAGTAGTARRRELHDAVERARHTGAVGGSPLLARHLPGLLALAETASSAGARALASDPALRERLRAEAGRIAAGRHAAGRRASNAATADGATADAAWPGAGGPLDERLARAARAAVRGGDGLTASPAPAVPVAPGDWRDGRRRAVARAVLADPRSWLCGLRVGLALLLAGAAAAYFDLPHPYWAVLNVTFVCRPDIGPVAGRALERFCGTALGLLGSGLVLTLAGPDSALLAVLALAAGLVPALSGTGYLYQAAALATVVMMATQLAGDPGLPLLLPNLACCAIGCLASVLACELLNPGQRQHAVARRLAVAVEQTTLALTPHRPRTVLAPHLQLAKARAEFERARREPPWRQGSTARWAALIDEVERTVEAALAPAPDPAEHQHFDTTRHHLHRLADRLHRLDRPHPPADRARASGPRLTGAGAKAGVRAGAGTVG</sequence>
<dbReference type="STRING" id="452652.KSE_69820"/>
<keyword evidence="5 8" id="KW-0472">Membrane</keyword>
<evidence type="ECO:0000313" key="11">
    <source>
        <dbReference type="Proteomes" id="UP000007076"/>
    </source>
</evidence>
<evidence type="ECO:0000256" key="5">
    <source>
        <dbReference type="ARBA" id="ARBA00023136"/>
    </source>
</evidence>
<organism evidence="10 11">
    <name type="scientific">Kitasatospora setae (strain ATCC 33774 / DSM 43861 / JCM 3304 / KCC A-0304 / NBRC 14216 / KM-6054)</name>
    <name type="common">Streptomyces setae</name>
    <dbReference type="NCBI Taxonomy" id="452652"/>
    <lineage>
        <taxon>Bacteria</taxon>
        <taxon>Bacillati</taxon>
        <taxon>Actinomycetota</taxon>
        <taxon>Actinomycetes</taxon>
        <taxon>Kitasatosporales</taxon>
        <taxon>Streptomycetaceae</taxon>
        <taxon>Kitasatospora</taxon>
    </lineage>
</organism>
<comment type="subcellular location">
    <subcellularLocation>
        <location evidence="1">Cell membrane</location>
        <topology evidence="1">Multi-pass membrane protein</topology>
    </subcellularLocation>
</comment>
<dbReference type="InterPro" id="IPR049453">
    <property type="entry name" value="Memb_transporter_dom"/>
</dbReference>
<evidence type="ECO:0000256" key="6">
    <source>
        <dbReference type="ARBA" id="ARBA00043993"/>
    </source>
</evidence>
<dbReference type="Proteomes" id="UP000007076">
    <property type="component" value="Chromosome"/>
</dbReference>
<gene>
    <name evidence="10" type="ordered locus">KSE_69820</name>
</gene>
<feature type="region of interest" description="Disordered" evidence="7">
    <location>
        <begin position="279"/>
        <end position="303"/>
    </location>
</feature>
<keyword evidence="11" id="KW-1185">Reference proteome</keyword>
<dbReference type="eggNOG" id="COG1289">
    <property type="taxonomic scope" value="Bacteria"/>
</dbReference>
<keyword evidence="3 8" id="KW-0812">Transmembrane</keyword>
<dbReference type="KEGG" id="ksk:KSE_69820"/>